<sequence>MIELPSTPPSVARTTLFNASDDASVMAFTWPLLPSPKAQVDDDTPSSDDSTLKFKASNRRRAERNRQRRYRQKIRSERETLLTEAKCLSRQLAHLQQTWATMQSSELSEMDLTWFIAVAIQREERQRSENENQTLQEAIDRHAPYIELLRGIVQLND</sequence>
<gene>
    <name evidence="2" type="ORF">Plil01_000894800</name>
</gene>
<keyword evidence="3" id="KW-1185">Reference proteome</keyword>
<evidence type="ECO:0000256" key="1">
    <source>
        <dbReference type="SAM" id="MobiDB-lite"/>
    </source>
</evidence>
<dbReference type="Proteomes" id="UP001165083">
    <property type="component" value="Unassembled WGS sequence"/>
</dbReference>
<feature type="compositionally biased region" description="Basic residues" evidence="1">
    <location>
        <begin position="56"/>
        <end position="73"/>
    </location>
</feature>
<comment type="caution">
    <text evidence="2">The sequence shown here is derived from an EMBL/GenBank/DDBJ whole genome shotgun (WGS) entry which is preliminary data.</text>
</comment>
<feature type="region of interest" description="Disordered" evidence="1">
    <location>
        <begin position="35"/>
        <end position="75"/>
    </location>
</feature>
<reference evidence="2" key="1">
    <citation type="submission" date="2023-04" db="EMBL/GenBank/DDBJ databases">
        <title>Phytophthora lilii NBRC 32176.</title>
        <authorList>
            <person name="Ichikawa N."/>
            <person name="Sato H."/>
            <person name="Tonouchi N."/>
        </authorList>
    </citation>
    <scope>NUCLEOTIDE SEQUENCE</scope>
    <source>
        <strain evidence="2">NBRC 32176</strain>
    </source>
</reference>
<dbReference type="EMBL" id="BSXW01000442">
    <property type="protein sequence ID" value="GMF22447.1"/>
    <property type="molecule type" value="Genomic_DNA"/>
</dbReference>
<proteinExistence type="predicted"/>
<organism evidence="2 3">
    <name type="scientific">Phytophthora lilii</name>
    <dbReference type="NCBI Taxonomy" id="2077276"/>
    <lineage>
        <taxon>Eukaryota</taxon>
        <taxon>Sar</taxon>
        <taxon>Stramenopiles</taxon>
        <taxon>Oomycota</taxon>
        <taxon>Peronosporomycetes</taxon>
        <taxon>Peronosporales</taxon>
        <taxon>Peronosporaceae</taxon>
        <taxon>Phytophthora</taxon>
    </lineage>
</organism>
<evidence type="ECO:0000313" key="3">
    <source>
        <dbReference type="Proteomes" id="UP001165083"/>
    </source>
</evidence>
<accession>A0A9W6TYF2</accession>
<dbReference type="AlphaFoldDB" id="A0A9W6TYF2"/>
<name>A0A9W6TYF2_9STRA</name>
<evidence type="ECO:0000313" key="2">
    <source>
        <dbReference type="EMBL" id="GMF22447.1"/>
    </source>
</evidence>
<protein>
    <submittedName>
        <fullName evidence="2">Unnamed protein product</fullName>
    </submittedName>
</protein>